<evidence type="ECO:0000313" key="1">
    <source>
        <dbReference type="EMBL" id="CAF0697186.1"/>
    </source>
</evidence>
<reference evidence="1" key="1">
    <citation type="submission" date="2021-02" db="EMBL/GenBank/DDBJ databases">
        <authorList>
            <person name="Cremers G."/>
            <person name="Picone N."/>
        </authorList>
    </citation>
    <scope>NUCLEOTIDE SEQUENCE</scope>
    <source>
        <strain evidence="1">PQ17</strain>
    </source>
</reference>
<comment type="caution">
    <text evidence="1">The sequence shown here is derived from an EMBL/GenBank/DDBJ whole genome shotgun (WGS) entry which is preliminary data.</text>
</comment>
<evidence type="ECO:0000313" key="2">
    <source>
        <dbReference type="Proteomes" id="UP000663859"/>
    </source>
</evidence>
<organism evidence="1 2">
    <name type="scientific">Candidatus Methylacidithermus pantelleriae</name>
    <dbReference type="NCBI Taxonomy" id="2744239"/>
    <lineage>
        <taxon>Bacteria</taxon>
        <taxon>Pseudomonadati</taxon>
        <taxon>Verrucomicrobiota</taxon>
        <taxon>Methylacidiphilae</taxon>
        <taxon>Methylacidiphilales</taxon>
        <taxon>Methylacidiphilaceae</taxon>
        <taxon>Candidatus Methylacidithermus</taxon>
    </lineage>
</organism>
<protein>
    <submittedName>
        <fullName evidence="1">Uncharacterized protein</fullName>
    </submittedName>
</protein>
<dbReference type="AlphaFoldDB" id="A0A8J2FNN5"/>
<keyword evidence="2" id="KW-1185">Reference proteome</keyword>
<sequence>MTELPMCPFEARLTPRPEEVLRPDGDGALYRGVEESFFAKCGLAFHQRNVSDPSCRGLA</sequence>
<proteinExistence type="predicted"/>
<gene>
    <name evidence="1" type="ORF">MPNT_210001</name>
</gene>
<accession>A0A8J2FNN5</accession>
<name>A0A8J2FNN5_9BACT</name>
<dbReference type="Proteomes" id="UP000663859">
    <property type="component" value="Unassembled WGS sequence"/>
</dbReference>
<dbReference type="EMBL" id="CAJNOB010000014">
    <property type="protein sequence ID" value="CAF0697186.1"/>
    <property type="molecule type" value="Genomic_DNA"/>
</dbReference>